<dbReference type="EMBL" id="DQ646555">
    <property type="protein sequence ID" value="ABG36532.1"/>
    <property type="molecule type" value="Genomic_DNA"/>
</dbReference>
<evidence type="ECO:0000313" key="2">
    <source>
        <dbReference type="EMBL" id="ABG36532.1"/>
    </source>
</evidence>
<accession>A1XRC0</accession>
<feature type="domain" description="Glycosyl transferase family 25" evidence="1">
    <location>
        <begin position="1"/>
        <end position="184"/>
    </location>
</feature>
<protein>
    <submittedName>
        <fullName evidence="2">Lipooligosaccharide galactosyltransferase I</fullName>
    </submittedName>
</protein>
<evidence type="ECO:0000259" key="1">
    <source>
        <dbReference type="Pfam" id="PF01755"/>
    </source>
</evidence>
<dbReference type="Pfam" id="PF01755">
    <property type="entry name" value="Glyco_transf_25"/>
    <property type="match status" value="1"/>
</dbReference>
<proteinExistence type="predicted"/>
<dbReference type="GeneID" id="60733968"/>
<gene>
    <name evidence="2" type="primary">lbgA</name>
</gene>
<dbReference type="RefSeq" id="WP_064082791.1">
    <property type="nucleotide sequence ID" value="NZ_CP015425.1"/>
</dbReference>
<sequence length="249" mass="29325">MLPIFIINLEKSVERKKIIQQQFSHLATEIPFEFFNAIYGKENPDFYLFKKYNESERIKRKGNQMNLAQLGCFASHYLLWEKCLELNQPIIILEDDAILHDNFIEAYDFLSDKENIFEFLWLSPPAPARRGQQGKKLYQINAKELSVFKFYKCWGNTTGYYITPAAAKKLLNYCQEWIYDLDITIERYWANDLACLALIPACLEPDLSLESNIPVDKGKQQRTVAIRLRREFYALKDKCLKFIYDTIKG</sequence>
<dbReference type="GO" id="GO:0016757">
    <property type="term" value="F:glycosyltransferase activity"/>
    <property type="evidence" value="ECO:0007669"/>
    <property type="project" value="UniProtKB-KW"/>
</dbReference>
<name>A1XRC0_HAEDC</name>
<reference evidence="2" key="1">
    <citation type="journal article" date="2007" name="Infect. Immun.">
        <title>Identification of genes involved in the expression of atypical lipooligosaccharide structures from a second class of Haemophilus ducreyi.</title>
        <authorList>
            <person name="Post D.M."/>
            <person name="Munson R.S. Jr"/>
            <person name="Baker B."/>
            <person name="Zhong H."/>
            <person name="Bozue J.A."/>
            <person name="Gibson B.W."/>
        </authorList>
    </citation>
    <scope>NUCLEOTIDE SEQUENCE</scope>
    <source>
        <strain evidence="2">33921</strain>
    </source>
</reference>
<dbReference type="AlphaFoldDB" id="A1XRC0"/>
<dbReference type="CAZy" id="GT25">
    <property type="family name" value="Glycosyltransferase Family 25"/>
</dbReference>
<keyword evidence="2" id="KW-0328">Glycosyltransferase</keyword>
<keyword evidence="2" id="KW-0808">Transferase</keyword>
<dbReference type="CDD" id="cd06532">
    <property type="entry name" value="Glyco_transf_25"/>
    <property type="match status" value="1"/>
</dbReference>
<organism evidence="2">
    <name type="scientific">Haemophilus ducreyi</name>
    <dbReference type="NCBI Taxonomy" id="730"/>
    <lineage>
        <taxon>Bacteria</taxon>
        <taxon>Pseudomonadati</taxon>
        <taxon>Pseudomonadota</taxon>
        <taxon>Gammaproteobacteria</taxon>
        <taxon>Pasteurellales</taxon>
        <taxon>Pasteurellaceae</taxon>
        <taxon>Haemophilus</taxon>
    </lineage>
</organism>
<dbReference type="InterPro" id="IPR002654">
    <property type="entry name" value="Glyco_trans_25"/>
</dbReference>